<evidence type="ECO:0000256" key="3">
    <source>
        <dbReference type="SAM" id="MobiDB-lite"/>
    </source>
</evidence>
<sequence length="422" mass="45551">MSNWLSWNTMSKRFAGSQLANYPFFNEVGVDFGAKDLYKRCCQLAVILNMNQVFQGDDCSAPSVPAAKRGRGRPRKDPNLKRVKTARGPPGFAGAQGNHRPHKVDRVDGNDNMVGQAVTGVVEATFDAGYVLTVRIGNSNTTLRGIVFKPGHYVPVTAENDIAPHVQMIRRNDIPFSASNHPWSRAQKLAIQAAGTVGAKRKYTSPKVVSSVPPVGVRGTVVPVVLQPVNPSGGLPTSSQMSSGASQAAPMLFLEDKDVETVEPLAMLPPVQSIPAGQIPIAVQPQFGHQAAQESVQHENASSEECTPEVEKGEKGMESIELQMAGSSRSSEVHKKNEEDTWEPSPEDYGVNESFSTVPPQTASVSTPLYNYGTGRMTELLQALQENMKEIPLPVPEHPTSASSASEVEFHESKSAETDPKE</sequence>
<dbReference type="EMBL" id="CACTIH010003776">
    <property type="protein sequence ID" value="CAA2984745.1"/>
    <property type="molecule type" value="Genomic_DNA"/>
</dbReference>
<evidence type="ECO:0000256" key="2">
    <source>
        <dbReference type="ARBA" id="ARBA00023242"/>
    </source>
</evidence>
<feature type="compositionally biased region" description="Basic and acidic residues" evidence="3">
    <location>
        <begin position="309"/>
        <end position="318"/>
    </location>
</feature>
<gene>
    <name evidence="4" type="ORF">OLEA9_A032651</name>
</gene>
<feature type="compositionally biased region" description="Basic and acidic residues" evidence="3">
    <location>
        <begin position="408"/>
        <end position="422"/>
    </location>
</feature>
<proteinExistence type="predicted"/>
<dbReference type="InterPro" id="IPR045881">
    <property type="entry name" value="MNM1-like"/>
</dbReference>
<comment type="subcellular location">
    <subcellularLocation>
        <location evidence="1">Nucleus</location>
    </subcellularLocation>
</comment>
<dbReference type="PROSITE" id="PS00354">
    <property type="entry name" value="HMGI_Y"/>
    <property type="match status" value="1"/>
</dbReference>
<dbReference type="AlphaFoldDB" id="A0A8S0RX04"/>
<feature type="compositionally biased region" description="Polar residues" evidence="3">
    <location>
        <begin position="353"/>
        <end position="365"/>
    </location>
</feature>
<dbReference type="GO" id="GO:0006355">
    <property type="term" value="P:regulation of DNA-templated transcription"/>
    <property type="evidence" value="ECO:0007669"/>
    <property type="project" value="InterPro"/>
</dbReference>
<feature type="compositionally biased region" description="Polar residues" evidence="3">
    <location>
        <begin position="292"/>
        <end position="305"/>
    </location>
</feature>
<evidence type="ECO:0000313" key="5">
    <source>
        <dbReference type="Proteomes" id="UP000594638"/>
    </source>
</evidence>
<dbReference type="OrthoDB" id="1910926at2759"/>
<reference evidence="4 5" key="1">
    <citation type="submission" date="2019-12" db="EMBL/GenBank/DDBJ databases">
        <authorList>
            <person name="Alioto T."/>
            <person name="Alioto T."/>
            <person name="Gomez Garrido J."/>
        </authorList>
    </citation>
    <scope>NUCLEOTIDE SEQUENCE [LARGE SCALE GENOMIC DNA]</scope>
</reference>
<feature type="region of interest" description="Disordered" evidence="3">
    <location>
        <begin position="287"/>
        <end position="365"/>
    </location>
</feature>
<protein>
    <submittedName>
        <fullName evidence="4">Uncharacterized protein LOC111402458</fullName>
    </submittedName>
</protein>
<feature type="region of interest" description="Disordered" evidence="3">
    <location>
        <begin position="63"/>
        <end position="110"/>
    </location>
</feature>
<comment type="caution">
    <text evidence="4">The sequence shown here is derived from an EMBL/GenBank/DDBJ whole genome shotgun (WGS) entry which is preliminary data.</text>
</comment>
<evidence type="ECO:0000256" key="1">
    <source>
        <dbReference type="ARBA" id="ARBA00004123"/>
    </source>
</evidence>
<dbReference type="Gramene" id="OE9A032651T6">
    <property type="protein sequence ID" value="OE9A032651C6"/>
    <property type="gene ID" value="OE9A032651"/>
</dbReference>
<keyword evidence="2" id="KW-0539">Nucleus</keyword>
<dbReference type="GO" id="GO:0005634">
    <property type="term" value="C:nucleus"/>
    <property type="evidence" value="ECO:0007669"/>
    <property type="project" value="UniProtKB-SubCell"/>
</dbReference>
<keyword evidence="5" id="KW-1185">Reference proteome</keyword>
<dbReference type="PANTHER" id="PTHR34682:SF1">
    <property type="entry name" value="PROTEIN METABOLIC NETWORK MODULATOR 1"/>
    <property type="match status" value="1"/>
</dbReference>
<organism evidence="4 5">
    <name type="scientific">Olea europaea subsp. europaea</name>
    <dbReference type="NCBI Taxonomy" id="158383"/>
    <lineage>
        <taxon>Eukaryota</taxon>
        <taxon>Viridiplantae</taxon>
        <taxon>Streptophyta</taxon>
        <taxon>Embryophyta</taxon>
        <taxon>Tracheophyta</taxon>
        <taxon>Spermatophyta</taxon>
        <taxon>Magnoliopsida</taxon>
        <taxon>eudicotyledons</taxon>
        <taxon>Gunneridae</taxon>
        <taxon>Pentapetalae</taxon>
        <taxon>asterids</taxon>
        <taxon>lamiids</taxon>
        <taxon>Lamiales</taxon>
        <taxon>Oleaceae</taxon>
        <taxon>Oleeae</taxon>
        <taxon>Olea</taxon>
    </lineage>
</organism>
<dbReference type="Proteomes" id="UP000594638">
    <property type="component" value="Unassembled WGS sequence"/>
</dbReference>
<feature type="region of interest" description="Disordered" evidence="3">
    <location>
        <begin position="389"/>
        <end position="422"/>
    </location>
</feature>
<dbReference type="InterPro" id="IPR000637">
    <property type="entry name" value="HMGI/Y_DNA-bd_CS"/>
</dbReference>
<dbReference type="PANTHER" id="PTHR34682">
    <property type="entry name" value="AT HOOK MOTIF-CONTAINING PROTEIN"/>
    <property type="match status" value="1"/>
</dbReference>
<accession>A0A8S0RX04</accession>
<evidence type="ECO:0000313" key="4">
    <source>
        <dbReference type="EMBL" id="CAA2984745.1"/>
    </source>
</evidence>
<name>A0A8S0RX04_OLEEU</name>